<evidence type="ECO:0000313" key="2">
    <source>
        <dbReference type="Proteomes" id="UP000283087"/>
    </source>
</evidence>
<proteinExistence type="predicted"/>
<name>A0A430KMI6_9GAMM</name>
<evidence type="ECO:0000313" key="1">
    <source>
        <dbReference type="EMBL" id="RTE64701.1"/>
    </source>
</evidence>
<dbReference type="Proteomes" id="UP000283087">
    <property type="component" value="Unassembled WGS sequence"/>
</dbReference>
<protein>
    <submittedName>
        <fullName evidence="1">Formate dehydrogenase</fullName>
    </submittedName>
</protein>
<dbReference type="InterPro" id="IPR021074">
    <property type="entry name" value="Formate_DH_dsu"/>
</dbReference>
<keyword evidence="2" id="KW-1185">Reference proteome</keyword>
<comment type="caution">
    <text evidence="1">The sequence shown here is derived from an EMBL/GenBank/DDBJ whole genome shotgun (WGS) entry which is preliminary data.</text>
</comment>
<organism evidence="1 2">
    <name type="scientific">Amphritea opalescens</name>
    <dbReference type="NCBI Taxonomy" id="2490544"/>
    <lineage>
        <taxon>Bacteria</taxon>
        <taxon>Pseudomonadati</taxon>
        <taxon>Pseudomonadota</taxon>
        <taxon>Gammaproteobacteria</taxon>
        <taxon>Oceanospirillales</taxon>
        <taxon>Oceanospirillaceae</taxon>
        <taxon>Amphritea</taxon>
    </lineage>
</organism>
<dbReference type="AlphaFoldDB" id="A0A430KMI6"/>
<gene>
    <name evidence="1" type="ORF">EH243_15770</name>
</gene>
<dbReference type="RefSeq" id="WP_126159631.1">
    <property type="nucleotide sequence ID" value="NZ_RQXW01000018.1"/>
</dbReference>
<reference evidence="1 2" key="1">
    <citation type="submission" date="2018-11" db="EMBL/GenBank/DDBJ databases">
        <title>The draft genome sequence of Amphritea opalescens ANRC-JH13T.</title>
        <authorList>
            <person name="Fang Z."/>
            <person name="Zhang Y."/>
            <person name="Han X."/>
        </authorList>
    </citation>
    <scope>NUCLEOTIDE SEQUENCE [LARGE SCALE GENOMIC DNA]</scope>
    <source>
        <strain evidence="1 2">ANRC-JH13</strain>
    </source>
</reference>
<accession>A0A430KMI6</accession>
<dbReference type="Pfam" id="PF11390">
    <property type="entry name" value="FdsD"/>
    <property type="match status" value="1"/>
</dbReference>
<sequence length="73" mass="8215">MGNHQLTSLIRMANQIAANNTHIGDDIAEAEMVADHMTKFWARSMKVQIREYLEQDGSELLPIAKQAVALLKH</sequence>
<dbReference type="EMBL" id="RQXW01000018">
    <property type="protein sequence ID" value="RTE64701.1"/>
    <property type="molecule type" value="Genomic_DNA"/>
</dbReference>
<dbReference type="OrthoDB" id="8527650at2"/>